<dbReference type="Proteomes" id="UP000199727">
    <property type="component" value="Unassembled WGS sequence"/>
</dbReference>
<keyword evidence="2" id="KW-0472">Membrane</keyword>
<accession>A0A854QN21</accession>
<reference evidence="3 4" key="1">
    <citation type="submission" date="2017-06" db="EMBL/GenBank/DDBJ databases">
        <title>Global population genomics of the pathogenic fungus Cryptococcus neoformans var. grubii.</title>
        <authorList>
            <person name="Cuomo C."/>
            <person name="Litvintseva A."/>
            <person name="Chen Y."/>
            <person name="Young S."/>
            <person name="Zeng Q."/>
            <person name="Chapman S."/>
            <person name="Gujja S."/>
            <person name="Saif S."/>
            <person name="Birren B."/>
        </authorList>
    </citation>
    <scope>NUCLEOTIDE SEQUENCE [LARGE SCALE GENOMIC DNA]</scope>
    <source>
        <strain evidence="3 4">Tu259-1</strain>
    </source>
</reference>
<evidence type="ECO:0000256" key="2">
    <source>
        <dbReference type="SAM" id="Phobius"/>
    </source>
</evidence>
<dbReference type="AlphaFoldDB" id="A0A854QN21"/>
<protein>
    <submittedName>
        <fullName evidence="3">Uncharacterized protein</fullName>
    </submittedName>
</protein>
<feature type="region of interest" description="Disordered" evidence="1">
    <location>
        <begin position="77"/>
        <end position="107"/>
    </location>
</feature>
<feature type="transmembrane region" description="Helical" evidence="2">
    <location>
        <begin position="16"/>
        <end position="37"/>
    </location>
</feature>
<gene>
    <name evidence="3" type="ORF">C361_00388</name>
</gene>
<comment type="caution">
    <text evidence="3">The sequence shown here is derived from an EMBL/GenBank/DDBJ whole genome shotgun (WGS) entry which is preliminary data.</text>
</comment>
<evidence type="ECO:0000313" key="3">
    <source>
        <dbReference type="EMBL" id="OXG29949.1"/>
    </source>
</evidence>
<evidence type="ECO:0000256" key="1">
    <source>
        <dbReference type="SAM" id="MobiDB-lite"/>
    </source>
</evidence>
<keyword evidence="2" id="KW-1133">Transmembrane helix</keyword>
<organism evidence="3 4">
    <name type="scientific">Cryptococcus neoformans Tu259-1</name>
    <dbReference type="NCBI Taxonomy" id="1230072"/>
    <lineage>
        <taxon>Eukaryota</taxon>
        <taxon>Fungi</taxon>
        <taxon>Dikarya</taxon>
        <taxon>Basidiomycota</taxon>
        <taxon>Agaricomycotina</taxon>
        <taxon>Tremellomycetes</taxon>
        <taxon>Tremellales</taxon>
        <taxon>Cryptococcaceae</taxon>
        <taxon>Cryptococcus</taxon>
        <taxon>Cryptococcus neoformans species complex</taxon>
    </lineage>
</organism>
<dbReference type="EMBL" id="AMKT01000007">
    <property type="protein sequence ID" value="OXG29949.1"/>
    <property type="molecule type" value="Genomic_DNA"/>
</dbReference>
<evidence type="ECO:0000313" key="4">
    <source>
        <dbReference type="Proteomes" id="UP000199727"/>
    </source>
</evidence>
<name>A0A854QN21_CRYNE</name>
<feature type="compositionally biased region" description="Basic residues" evidence="1">
    <location>
        <begin position="86"/>
        <end position="98"/>
    </location>
</feature>
<sequence length="123" mass="13748">MPTLVLTTITMTMSPILHLVLSLLSIVVSLMPCLQVIKLITTPALRNLWNVSISIKGRGGMNEGRKGMGVMMMRMRMRMTKSPPKRERRARGGLQKKRNVSDDEDSPEIVISSLMGLLQEMVP</sequence>
<keyword evidence="2" id="KW-0812">Transmembrane</keyword>
<proteinExistence type="predicted"/>